<name>A0A8H5CP17_9AGAR</name>
<organism evidence="2 3">
    <name type="scientific">Tetrapyrgos nigripes</name>
    <dbReference type="NCBI Taxonomy" id="182062"/>
    <lineage>
        <taxon>Eukaryota</taxon>
        <taxon>Fungi</taxon>
        <taxon>Dikarya</taxon>
        <taxon>Basidiomycota</taxon>
        <taxon>Agaricomycotina</taxon>
        <taxon>Agaricomycetes</taxon>
        <taxon>Agaricomycetidae</taxon>
        <taxon>Agaricales</taxon>
        <taxon>Marasmiineae</taxon>
        <taxon>Marasmiaceae</taxon>
        <taxon>Tetrapyrgos</taxon>
    </lineage>
</organism>
<evidence type="ECO:0000313" key="2">
    <source>
        <dbReference type="EMBL" id="KAF5345290.1"/>
    </source>
</evidence>
<dbReference type="Proteomes" id="UP000559256">
    <property type="component" value="Unassembled WGS sequence"/>
</dbReference>
<proteinExistence type="predicted"/>
<dbReference type="EMBL" id="JAACJM010000113">
    <property type="protein sequence ID" value="KAF5345290.1"/>
    <property type="molecule type" value="Genomic_DNA"/>
</dbReference>
<feature type="region of interest" description="Disordered" evidence="1">
    <location>
        <begin position="21"/>
        <end position="40"/>
    </location>
</feature>
<evidence type="ECO:0000256" key="1">
    <source>
        <dbReference type="SAM" id="MobiDB-lite"/>
    </source>
</evidence>
<gene>
    <name evidence="2" type="ORF">D9758_008478</name>
</gene>
<evidence type="ECO:0000313" key="3">
    <source>
        <dbReference type="Proteomes" id="UP000559256"/>
    </source>
</evidence>
<dbReference type="AlphaFoldDB" id="A0A8H5CP17"/>
<keyword evidence="3" id="KW-1185">Reference proteome</keyword>
<protein>
    <submittedName>
        <fullName evidence="2">Uncharacterized protein</fullName>
    </submittedName>
</protein>
<accession>A0A8H5CP17</accession>
<sequence>MPISYWHSGSPIRSARFLWPSEDATGQSGDGPEGAGARKSDLQGMSTLTSIMDGLILYWLPFSRPTRRTVIYMADTQIVKPSGRLGVEEGESKSEGEGMREEEGEIMISVVTELPYFAHCTVLLEKRTGFVTAEWVIGEKVLSLRRHALDGSLVKETSISAPAVWGKLRVFGQKVAICVSSGSSNVSGYSQTSFNLRLGYGDKGSLGYGAASSSDENLTADQIVEWDTEKGTLRRITIPNTPVHGAEFHFLNEHQIALACVHDDPQGPLLMCLTDQSKEEKSFSSGGSSEDFILIGKSIGIAGSNESSDILVHSFDRIAVFDKKVLTTDIPDNQRTGRLHFMGSLLLDYDIRVLPFALPGSLPAISGNRVLVCQRVDDEYVFYVLDFDQGRVGAFLDKTTEEREELGNELSEAGARVKIVTRRFFALEEGVQMGEECEDAEYQRSAPPEWQNHLDELAEKEEENPSLLFDEAPRERGRPFGFVQSLLRLEKVISAMDVGRMALTSSAVIFAPKPGSSDGMIWYF</sequence>
<dbReference type="OrthoDB" id="2885612at2759"/>
<comment type="caution">
    <text evidence="2">The sequence shown here is derived from an EMBL/GenBank/DDBJ whole genome shotgun (WGS) entry which is preliminary data.</text>
</comment>
<reference evidence="2 3" key="1">
    <citation type="journal article" date="2020" name="ISME J.">
        <title>Uncovering the hidden diversity of litter-decomposition mechanisms in mushroom-forming fungi.</title>
        <authorList>
            <person name="Floudas D."/>
            <person name="Bentzer J."/>
            <person name="Ahren D."/>
            <person name="Johansson T."/>
            <person name="Persson P."/>
            <person name="Tunlid A."/>
        </authorList>
    </citation>
    <scope>NUCLEOTIDE SEQUENCE [LARGE SCALE GENOMIC DNA]</scope>
    <source>
        <strain evidence="2 3">CBS 291.85</strain>
    </source>
</reference>